<reference evidence="2 3" key="1">
    <citation type="journal article" date="2018" name="Front. Plant Sci.">
        <title>Red Clover (Trifolium pratense) and Zigzag Clover (T. medium) - A Picture of Genomic Similarities and Differences.</title>
        <authorList>
            <person name="Dluhosova J."/>
            <person name="Istvanek J."/>
            <person name="Nedelnik J."/>
            <person name="Repkova J."/>
        </authorList>
    </citation>
    <scope>NUCLEOTIDE SEQUENCE [LARGE SCALE GENOMIC DNA]</scope>
    <source>
        <strain evidence="3">cv. 10/8</strain>
        <tissue evidence="2">Leaf</tissue>
    </source>
</reference>
<evidence type="ECO:0000313" key="3">
    <source>
        <dbReference type="Proteomes" id="UP000265520"/>
    </source>
</evidence>
<dbReference type="Proteomes" id="UP000265520">
    <property type="component" value="Unassembled WGS sequence"/>
</dbReference>
<dbReference type="EMBL" id="LXQA010231005">
    <property type="protein sequence ID" value="MCI36158.1"/>
    <property type="molecule type" value="Genomic_DNA"/>
</dbReference>
<name>A0A392RHS8_9FABA</name>
<sequence length="113" mass="12377">RHGRKSNAHSSARRELAANAHVAKRGRRKQEPPPVQGTHDAEAGGSRTRARSRLGQAQVRVPDAEDDYDAAQYLNDDAEYAKDEPEVPQQPPQQPPMQQNVEEVGYGGGPSDL</sequence>
<feature type="non-terminal residue" evidence="2">
    <location>
        <position position="113"/>
    </location>
</feature>
<accession>A0A392RHS8</accession>
<evidence type="ECO:0000256" key="1">
    <source>
        <dbReference type="SAM" id="MobiDB-lite"/>
    </source>
</evidence>
<evidence type="ECO:0000313" key="2">
    <source>
        <dbReference type="EMBL" id="MCI36158.1"/>
    </source>
</evidence>
<keyword evidence="3" id="KW-1185">Reference proteome</keyword>
<protein>
    <submittedName>
        <fullName evidence="2">Uncharacterized protein</fullName>
    </submittedName>
</protein>
<dbReference type="AlphaFoldDB" id="A0A392RHS8"/>
<comment type="caution">
    <text evidence="2">The sequence shown here is derived from an EMBL/GenBank/DDBJ whole genome shotgun (WGS) entry which is preliminary data.</text>
</comment>
<proteinExistence type="predicted"/>
<feature type="non-terminal residue" evidence="2">
    <location>
        <position position="1"/>
    </location>
</feature>
<organism evidence="2 3">
    <name type="scientific">Trifolium medium</name>
    <dbReference type="NCBI Taxonomy" id="97028"/>
    <lineage>
        <taxon>Eukaryota</taxon>
        <taxon>Viridiplantae</taxon>
        <taxon>Streptophyta</taxon>
        <taxon>Embryophyta</taxon>
        <taxon>Tracheophyta</taxon>
        <taxon>Spermatophyta</taxon>
        <taxon>Magnoliopsida</taxon>
        <taxon>eudicotyledons</taxon>
        <taxon>Gunneridae</taxon>
        <taxon>Pentapetalae</taxon>
        <taxon>rosids</taxon>
        <taxon>fabids</taxon>
        <taxon>Fabales</taxon>
        <taxon>Fabaceae</taxon>
        <taxon>Papilionoideae</taxon>
        <taxon>50 kb inversion clade</taxon>
        <taxon>NPAAA clade</taxon>
        <taxon>Hologalegina</taxon>
        <taxon>IRL clade</taxon>
        <taxon>Trifolieae</taxon>
        <taxon>Trifolium</taxon>
    </lineage>
</organism>
<feature type="region of interest" description="Disordered" evidence="1">
    <location>
        <begin position="1"/>
        <end position="113"/>
    </location>
</feature>